<evidence type="ECO:0000256" key="6">
    <source>
        <dbReference type="ARBA" id="ARBA00022827"/>
    </source>
</evidence>
<comment type="catalytic activity">
    <reaction evidence="14">
        <text>a ubiquinone + reduced [electron-transfer flavoprotein] = a ubiquinol + oxidized [electron-transfer flavoprotein] + H(+)</text>
        <dbReference type="Rhea" id="RHEA:24052"/>
        <dbReference type="Rhea" id="RHEA-COMP:9565"/>
        <dbReference type="Rhea" id="RHEA-COMP:9566"/>
        <dbReference type="Rhea" id="RHEA-COMP:10685"/>
        <dbReference type="Rhea" id="RHEA-COMP:10686"/>
        <dbReference type="ChEBI" id="CHEBI:15378"/>
        <dbReference type="ChEBI" id="CHEBI:16389"/>
        <dbReference type="ChEBI" id="CHEBI:17976"/>
        <dbReference type="ChEBI" id="CHEBI:57692"/>
        <dbReference type="ChEBI" id="CHEBI:58307"/>
        <dbReference type="EC" id="1.5.5.1"/>
    </reaction>
</comment>
<dbReference type="RefSeq" id="WP_085359372.1">
    <property type="nucleotide sequence ID" value="NZ_MTAB01000013.1"/>
</dbReference>
<dbReference type="EC" id="1.5.5.1" evidence="14"/>
<evidence type="ECO:0000313" key="17">
    <source>
        <dbReference type="EMBL" id="OSI20852.1"/>
    </source>
</evidence>
<dbReference type="PANTHER" id="PTHR10617:SF107">
    <property type="entry name" value="ELECTRON TRANSFER FLAVOPROTEIN-UBIQUINONE OXIDOREDUCTASE, MITOCHONDRIAL"/>
    <property type="match status" value="1"/>
</dbReference>
<keyword evidence="8 14" id="KW-0249">Electron transport</keyword>
<feature type="domain" description="ETF-QO/FixC ubiquinone-binding" evidence="16">
    <location>
        <begin position="212"/>
        <end position="305"/>
    </location>
</feature>
<dbReference type="InterPro" id="IPR049398">
    <property type="entry name" value="ETF-QO/FixC_UQ-bd"/>
</dbReference>
<dbReference type="Pfam" id="PF21162">
    <property type="entry name" value="ETFQO_UQ-bd"/>
    <property type="match status" value="1"/>
</dbReference>
<name>A0A1X3DIY7_9NEIS</name>
<dbReference type="SUPFAM" id="SSF54373">
    <property type="entry name" value="FAD-linked reductases, C-terminal domain"/>
    <property type="match status" value="1"/>
</dbReference>
<comment type="caution">
    <text evidence="17">The sequence shown here is derived from an EMBL/GenBank/DDBJ whole genome shotgun (WGS) entry which is preliminary data.</text>
</comment>
<keyword evidence="10 14" id="KW-0408">Iron</keyword>
<keyword evidence="7" id="KW-0809">Transit peptide</keyword>
<dbReference type="GO" id="GO:0051539">
    <property type="term" value="F:4 iron, 4 sulfur cluster binding"/>
    <property type="evidence" value="ECO:0007669"/>
    <property type="project" value="UniProtKB-UniRule"/>
</dbReference>
<dbReference type="FunFam" id="3.30.70.20:FF:000015">
    <property type="entry name" value="Electron transfer flavoprotein-ubiquinone oxidoreductase"/>
    <property type="match status" value="1"/>
</dbReference>
<dbReference type="Gene3D" id="3.30.70.20">
    <property type="match status" value="1"/>
</dbReference>
<dbReference type="Gene3D" id="3.50.50.60">
    <property type="entry name" value="FAD/NAD(P)-binding domain"/>
    <property type="match status" value="1"/>
</dbReference>
<dbReference type="GO" id="GO:0004174">
    <property type="term" value="F:electron-transferring-flavoprotein dehydrogenase activity"/>
    <property type="evidence" value="ECO:0007669"/>
    <property type="project" value="UniProtKB-UniRule"/>
</dbReference>
<dbReference type="GO" id="GO:0046872">
    <property type="term" value="F:metal ion binding"/>
    <property type="evidence" value="ECO:0007669"/>
    <property type="project" value="UniProtKB-KW"/>
</dbReference>
<dbReference type="Pfam" id="PF13450">
    <property type="entry name" value="NAD_binding_8"/>
    <property type="match status" value="1"/>
</dbReference>
<keyword evidence="11 14" id="KW-0411">Iron-sulfur</keyword>
<proteinExistence type="predicted"/>
<accession>A0A1X3DIY7</accession>
<keyword evidence="13" id="KW-0472">Membrane</keyword>
<dbReference type="OrthoDB" id="9766632at2"/>
<keyword evidence="9 14" id="KW-0560">Oxidoreductase</keyword>
<keyword evidence="4 14" id="KW-0285">Flavoprotein</keyword>
<keyword evidence="5 14" id="KW-0479">Metal-binding</keyword>
<evidence type="ECO:0000256" key="2">
    <source>
        <dbReference type="ARBA" id="ARBA00004370"/>
    </source>
</evidence>
<evidence type="ECO:0000256" key="1">
    <source>
        <dbReference type="ARBA" id="ARBA00001974"/>
    </source>
</evidence>
<evidence type="ECO:0000256" key="14">
    <source>
        <dbReference type="RuleBase" id="RU366068"/>
    </source>
</evidence>
<keyword evidence="12 14" id="KW-0830">Ubiquinone</keyword>
<evidence type="ECO:0000256" key="5">
    <source>
        <dbReference type="ARBA" id="ARBA00022723"/>
    </source>
</evidence>
<dbReference type="InterPro" id="IPR036188">
    <property type="entry name" value="FAD/NAD-bd_sf"/>
</dbReference>
<gene>
    <name evidence="17" type="ORF">BV912_06785</name>
</gene>
<sequence length="553" mass="60836">MTETIERDSMQYDVVIVGAGPAGLSAAIRLKQMAEQSGREISVCVVEKGSEVGAHILSGAVIDPVALTELLPDWKELGAPLIRSVTADQVLFLTKNKAVKLPVTPNFDNHGNYIISLGMLCRWLAEQAENLGVEIYPGFAASEVLYHPDGSVKGIATGNMGVGKDGEPTDNFQPGMELWAQQTIFAEGCRGSLTRQLIQKYALDRDCQPQTYGIGIKEIWEVPEGRCQPGLVVHSTGWPLDSKTYGGSFIYHLDNNQVAVGFVVGLDYQNPYLSPFEEFQRFKTHPEIRKTFEGGRRIAYGARALSEGGLQSLPKLSFKGGVLVGDAAGFLNVPRIKGIHTAIKSAMLAAEAVFPILENSEEVESFEHGKEAVAYEDLFKQSWAHRELHAARNIRPSFKWGLFPAMAYTGLEQYVFKGRTPWTIKHHGTDHGSLKKAAACRPIDYPKPDNTLTFDRLSSVFLANISHEENQPSHLTLKNPQTMLDVNLKEYASPETRYCPAGVYEIVEEGGKPQLQINAQNCVHCKTCDIKDPTQNIVWICPEGASGPNYGAM</sequence>
<dbReference type="STRING" id="1931275.BV914_05810"/>
<comment type="cofactor">
    <cofactor evidence="14">
        <name>[4Fe-4S] cluster</name>
        <dbReference type="ChEBI" id="CHEBI:49883"/>
    </cofactor>
    <text evidence="14">Binds 1 [4Fe-4S] cluster.</text>
</comment>
<comment type="function">
    <text evidence="14">Accepts electrons from ETF and reduces ubiquinone.</text>
</comment>
<evidence type="ECO:0000256" key="4">
    <source>
        <dbReference type="ARBA" id="ARBA00022630"/>
    </source>
</evidence>
<evidence type="ECO:0000256" key="3">
    <source>
        <dbReference type="ARBA" id="ARBA00022448"/>
    </source>
</evidence>
<dbReference type="GO" id="GO:0016020">
    <property type="term" value="C:membrane"/>
    <property type="evidence" value="ECO:0007669"/>
    <property type="project" value="UniProtKB-SubCell"/>
</dbReference>
<evidence type="ECO:0000256" key="11">
    <source>
        <dbReference type="ARBA" id="ARBA00023014"/>
    </source>
</evidence>
<comment type="cofactor">
    <cofactor evidence="1 14">
        <name>FAD</name>
        <dbReference type="ChEBI" id="CHEBI:57692"/>
    </cofactor>
</comment>
<evidence type="ECO:0000256" key="7">
    <source>
        <dbReference type="ARBA" id="ARBA00022946"/>
    </source>
</evidence>
<evidence type="ECO:0000256" key="9">
    <source>
        <dbReference type="ARBA" id="ARBA00023002"/>
    </source>
</evidence>
<dbReference type="InterPro" id="IPR007859">
    <property type="entry name" value="ETF-QO/FixX_C"/>
</dbReference>
<evidence type="ECO:0000259" key="16">
    <source>
        <dbReference type="Pfam" id="PF21162"/>
    </source>
</evidence>
<evidence type="ECO:0000256" key="13">
    <source>
        <dbReference type="ARBA" id="ARBA00023136"/>
    </source>
</evidence>
<keyword evidence="3 14" id="KW-0813">Transport</keyword>
<evidence type="ECO:0000313" key="18">
    <source>
        <dbReference type="Proteomes" id="UP000193303"/>
    </source>
</evidence>
<reference evidence="18" key="1">
    <citation type="submission" date="2017-01" db="EMBL/GenBank/DDBJ databases">
        <authorList>
            <person name="Mah S.A."/>
            <person name="Swanson W.J."/>
            <person name="Moy G.W."/>
            <person name="Vacquier V.D."/>
        </authorList>
    </citation>
    <scope>NUCLEOTIDE SEQUENCE [LARGE SCALE GENOMIC DNA]</scope>
    <source>
        <strain evidence="18">124861</strain>
    </source>
</reference>
<feature type="domain" description="ETF-QO/FixX C-terminal" evidence="15">
    <location>
        <begin position="451"/>
        <end position="550"/>
    </location>
</feature>
<dbReference type="Gene3D" id="3.30.9.90">
    <property type="match status" value="1"/>
</dbReference>
<dbReference type="SUPFAM" id="SSF51905">
    <property type="entry name" value="FAD/NAD(P)-binding domain"/>
    <property type="match status" value="1"/>
</dbReference>
<organism evidence="17 18">
    <name type="scientific">Neisseria dumasiana</name>
    <dbReference type="NCBI Taxonomy" id="1931275"/>
    <lineage>
        <taxon>Bacteria</taxon>
        <taxon>Pseudomonadati</taxon>
        <taxon>Pseudomonadota</taxon>
        <taxon>Betaproteobacteria</taxon>
        <taxon>Neisseriales</taxon>
        <taxon>Neisseriaceae</taxon>
        <taxon>Neisseria</taxon>
    </lineage>
</organism>
<dbReference type="SUPFAM" id="SSF54862">
    <property type="entry name" value="4Fe-4S ferredoxins"/>
    <property type="match status" value="1"/>
</dbReference>
<evidence type="ECO:0000259" key="15">
    <source>
        <dbReference type="Pfam" id="PF05187"/>
    </source>
</evidence>
<dbReference type="AlphaFoldDB" id="A0A1X3DIY7"/>
<dbReference type="Proteomes" id="UP000193303">
    <property type="component" value="Unassembled WGS sequence"/>
</dbReference>
<evidence type="ECO:0000256" key="12">
    <source>
        <dbReference type="ARBA" id="ARBA00023075"/>
    </source>
</evidence>
<dbReference type="EMBL" id="MTAB01000013">
    <property type="protein sequence ID" value="OSI20852.1"/>
    <property type="molecule type" value="Genomic_DNA"/>
</dbReference>
<dbReference type="PANTHER" id="PTHR10617">
    <property type="entry name" value="ELECTRON TRANSFER FLAVOPROTEIN-UBIQUINONE OXIDOREDUCTASE"/>
    <property type="match status" value="1"/>
</dbReference>
<keyword evidence="6 14" id="KW-0274">FAD</keyword>
<dbReference type="Pfam" id="PF05187">
    <property type="entry name" value="Fer4_ETF_QO"/>
    <property type="match status" value="1"/>
</dbReference>
<protein>
    <recommendedName>
        <fullName evidence="14">Electron transfer flavoprotein-ubiquinone oxidoreductase</fullName>
        <shortName evidence="14">ETF-QO</shortName>
        <ecNumber evidence="14">1.5.5.1</ecNumber>
    </recommendedName>
</protein>
<comment type="subcellular location">
    <subcellularLocation>
        <location evidence="2">Membrane</location>
    </subcellularLocation>
</comment>
<evidence type="ECO:0000256" key="8">
    <source>
        <dbReference type="ARBA" id="ARBA00022982"/>
    </source>
</evidence>
<evidence type="ECO:0000256" key="10">
    <source>
        <dbReference type="ARBA" id="ARBA00023004"/>
    </source>
</evidence>
<dbReference type="InterPro" id="IPR040156">
    <property type="entry name" value="ETF-QO"/>
</dbReference>